<sequence>RMAAALEDVGFEIRHMVLWLYGSGFPKSQDVAKAIDKKLGAKRNTVGIQSGPGSAKANVDQGAQNRETHEWDKLSSEPVSDRAKEWEGWGTALKPAVEPICLARKPLKEKTVASNVLRHGTGGLNIDASRIGEGTGETRTVDYPDMRGGNYKQGEQAYSDRDKVQYTTVDRGRYPANVILDEEAAQALDEQNKHTESRRDVLTSKPGQIYGGGDGLPSYTGLYGFDDSGGPSRFFYTAKASTAERRGSHHPTIKPLALMKYLVRLITPPGGTILDPFAGSGTTLEAAYLLGFKAIGIEMDEENLTAIIRRHEQLVMRL</sequence>
<accession>A0A0F9BYR4</accession>
<dbReference type="GO" id="GO:0008170">
    <property type="term" value="F:N-methyltransferase activity"/>
    <property type="evidence" value="ECO:0007669"/>
    <property type="project" value="InterPro"/>
</dbReference>
<dbReference type="InterPro" id="IPR002941">
    <property type="entry name" value="DNA_methylase_N4/N6"/>
</dbReference>
<dbReference type="GO" id="GO:0032259">
    <property type="term" value="P:methylation"/>
    <property type="evidence" value="ECO:0007669"/>
    <property type="project" value="UniProtKB-KW"/>
</dbReference>
<reference evidence="5" key="1">
    <citation type="journal article" date="2015" name="Nature">
        <title>Complex archaea that bridge the gap between prokaryotes and eukaryotes.</title>
        <authorList>
            <person name="Spang A."/>
            <person name="Saw J.H."/>
            <person name="Jorgensen S.L."/>
            <person name="Zaremba-Niedzwiedzka K."/>
            <person name="Martijn J."/>
            <person name="Lind A.E."/>
            <person name="van Eijk R."/>
            <person name="Schleper C."/>
            <person name="Guy L."/>
            <person name="Ettema T.J."/>
        </authorList>
    </citation>
    <scope>NUCLEOTIDE SEQUENCE</scope>
</reference>
<evidence type="ECO:0000256" key="2">
    <source>
        <dbReference type="ARBA" id="ARBA00022679"/>
    </source>
</evidence>
<feature type="region of interest" description="Disordered" evidence="3">
    <location>
        <begin position="44"/>
        <end position="79"/>
    </location>
</feature>
<evidence type="ECO:0000256" key="1">
    <source>
        <dbReference type="ARBA" id="ARBA00022603"/>
    </source>
</evidence>
<feature type="domain" description="DNA methylase N-4/N-6" evidence="4">
    <location>
        <begin position="70"/>
        <end position="307"/>
    </location>
</feature>
<dbReference type="Gene3D" id="3.40.50.150">
    <property type="entry name" value="Vaccinia Virus protein VP39"/>
    <property type="match status" value="1"/>
</dbReference>
<name>A0A0F9BYR4_9ZZZZ</name>
<proteinExistence type="predicted"/>
<feature type="compositionally biased region" description="Basic and acidic residues" evidence="3">
    <location>
        <begin position="66"/>
        <end position="79"/>
    </location>
</feature>
<evidence type="ECO:0000259" key="4">
    <source>
        <dbReference type="Pfam" id="PF01555"/>
    </source>
</evidence>
<comment type="caution">
    <text evidence="5">The sequence shown here is derived from an EMBL/GenBank/DDBJ whole genome shotgun (WGS) entry which is preliminary data.</text>
</comment>
<dbReference type="InterPro" id="IPR029063">
    <property type="entry name" value="SAM-dependent_MTases_sf"/>
</dbReference>
<organism evidence="5">
    <name type="scientific">marine sediment metagenome</name>
    <dbReference type="NCBI Taxonomy" id="412755"/>
    <lineage>
        <taxon>unclassified sequences</taxon>
        <taxon>metagenomes</taxon>
        <taxon>ecological metagenomes</taxon>
    </lineage>
</organism>
<dbReference type="GO" id="GO:0003677">
    <property type="term" value="F:DNA binding"/>
    <property type="evidence" value="ECO:0007669"/>
    <property type="project" value="InterPro"/>
</dbReference>
<dbReference type="EMBL" id="LAZR01038613">
    <property type="protein sequence ID" value="KKL19092.1"/>
    <property type="molecule type" value="Genomic_DNA"/>
</dbReference>
<protein>
    <recommendedName>
        <fullName evidence="4">DNA methylase N-4/N-6 domain-containing protein</fullName>
    </recommendedName>
</protein>
<dbReference type="SUPFAM" id="SSF53335">
    <property type="entry name" value="S-adenosyl-L-methionine-dependent methyltransferases"/>
    <property type="match status" value="1"/>
</dbReference>
<keyword evidence="1" id="KW-0489">Methyltransferase</keyword>
<dbReference type="InterPro" id="IPR001091">
    <property type="entry name" value="RM_Methyltransferase"/>
</dbReference>
<dbReference type="PRINTS" id="PR00508">
    <property type="entry name" value="S21N4MTFRASE"/>
</dbReference>
<gene>
    <name evidence="5" type="ORF">LCGC14_2468920</name>
</gene>
<keyword evidence="2" id="KW-0808">Transferase</keyword>
<feature type="non-terminal residue" evidence="5">
    <location>
        <position position="1"/>
    </location>
</feature>
<evidence type="ECO:0000256" key="3">
    <source>
        <dbReference type="SAM" id="MobiDB-lite"/>
    </source>
</evidence>
<dbReference type="Pfam" id="PF01555">
    <property type="entry name" value="N6_N4_Mtase"/>
    <property type="match status" value="1"/>
</dbReference>
<evidence type="ECO:0000313" key="5">
    <source>
        <dbReference type="EMBL" id="KKL19092.1"/>
    </source>
</evidence>
<dbReference type="AlphaFoldDB" id="A0A0F9BYR4"/>
<feature type="region of interest" description="Disordered" evidence="3">
    <location>
        <begin position="128"/>
        <end position="153"/>
    </location>
</feature>